<keyword evidence="2" id="KW-0732">Signal</keyword>
<feature type="region of interest" description="Disordered" evidence="1">
    <location>
        <begin position="79"/>
        <end position="110"/>
    </location>
</feature>
<evidence type="ECO:0008006" key="5">
    <source>
        <dbReference type="Google" id="ProtNLM"/>
    </source>
</evidence>
<evidence type="ECO:0000313" key="3">
    <source>
        <dbReference type="EMBL" id="KAG0548059.1"/>
    </source>
</evidence>
<dbReference type="EMBL" id="CM027680">
    <property type="protein sequence ID" value="KAG0548059.1"/>
    <property type="molecule type" value="Genomic_DNA"/>
</dbReference>
<reference evidence="3" key="1">
    <citation type="journal article" date="2019" name="BMC Genomics">
        <title>A new reference genome for Sorghum bicolor reveals high levels of sequence similarity between sweet and grain genotypes: implications for the genetics of sugar metabolism.</title>
        <authorList>
            <person name="Cooper E.A."/>
            <person name="Brenton Z.W."/>
            <person name="Flinn B.S."/>
            <person name="Jenkins J."/>
            <person name="Shu S."/>
            <person name="Flowers D."/>
            <person name="Luo F."/>
            <person name="Wang Y."/>
            <person name="Xia P."/>
            <person name="Barry K."/>
            <person name="Daum C."/>
            <person name="Lipzen A."/>
            <person name="Yoshinaga Y."/>
            <person name="Schmutz J."/>
            <person name="Saski C."/>
            <person name="Vermerris W."/>
            <person name="Kresovich S."/>
        </authorList>
    </citation>
    <scope>NUCLEOTIDE SEQUENCE</scope>
</reference>
<evidence type="ECO:0000313" key="4">
    <source>
        <dbReference type="Proteomes" id="UP000807115"/>
    </source>
</evidence>
<evidence type="ECO:0000256" key="2">
    <source>
        <dbReference type="SAM" id="SignalP"/>
    </source>
</evidence>
<protein>
    <recommendedName>
        <fullName evidence="5">Bifunctional inhibitor/plant lipid transfer protein/seed storage helical domain-containing protein</fullName>
    </recommendedName>
</protein>
<dbReference type="Proteomes" id="UP000807115">
    <property type="component" value="Chromosome 1"/>
</dbReference>
<gene>
    <name evidence="3" type="ORF">BDA96_01G133800</name>
</gene>
<reference evidence="3" key="2">
    <citation type="submission" date="2020-10" db="EMBL/GenBank/DDBJ databases">
        <authorList>
            <person name="Cooper E.A."/>
            <person name="Brenton Z.W."/>
            <person name="Flinn B.S."/>
            <person name="Jenkins J."/>
            <person name="Shu S."/>
            <person name="Flowers D."/>
            <person name="Luo F."/>
            <person name="Wang Y."/>
            <person name="Xia P."/>
            <person name="Barry K."/>
            <person name="Daum C."/>
            <person name="Lipzen A."/>
            <person name="Yoshinaga Y."/>
            <person name="Schmutz J."/>
            <person name="Saski C."/>
            <person name="Vermerris W."/>
            <person name="Kresovich S."/>
        </authorList>
    </citation>
    <scope>NUCLEOTIDE SEQUENCE</scope>
</reference>
<proteinExistence type="predicted"/>
<name>A0A921RYJ0_SORBI</name>
<feature type="signal peptide" evidence="2">
    <location>
        <begin position="1"/>
        <end position="21"/>
    </location>
</feature>
<accession>A0A921RYJ0</accession>
<sequence>MGAAPFWLLATASLLVAAVSARSGPSERTSAGGLSSCVDEATAALGRCCSQLRGRARHRPDQHRSASLLCATSRQSARARAAVPRARNRRRRRPRFEGDEVNALPSTPSA</sequence>
<organism evidence="3 4">
    <name type="scientific">Sorghum bicolor</name>
    <name type="common">Sorghum</name>
    <name type="synonym">Sorghum vulgare</name>
    <dbReference type="NCBI Taxonomy" id="4558"/>
    <lineage>
        <taxon>Eukaryota</taxon>
        <taxon>Viridiplantae</taxon>
        <taxon>Streptophyta</taxon>
        <taxon>Embryophyta</taxon>
        <taxon>Tracheophyta</taxon>
        <taxon>Spermatophyta</taxon>
        <taxon>Magnoliopsida</taxon>
        <taxon>Liliopsida</taxon>
        <taxon>Poales</taxon>
        <taxon>Poaceae</taxon>
        <taxon>PACMAD clade</taxon>
        <taxon>Panicoideae</taxon>
        <taxon>Andropogonodae</taxon>
        <taxon>Andropogoneae</taxon>
        <taxon>Sorghinae</taxon>
        <taxon>Sorghum</taxon>
    </lineage>
</organism>
<comment type="caution">
    <text evidence="3">The sequence shown here is derived from an EMBL/GenBank/DDBJ whole genome shotgun (WGS) entry which is preliminary data.</text>
</comment>
<dbReference type="AlphaFoldDB" id="A0A921RYJ0"/>
<evidence type="ECO:0000256" key="1">
    <source>
        <dbReference type="SAM" id="MobiDB-lite"/>
    </source>
</evidence>
<feature type="chain" id="PRO_5037599440" description="Bifunctional inhibitor/plant lipid transfer protein/seed storage helical domain-containing protein" evidence="2">
    <location>
        <begin position="22"/>
        <end position="110"/>
    </location>
</feature>